<organism evidence="3 4">
    <name type="scientific">Candidatus Entotheonella gemina</name>
    <dbReference type="NCBI Taxonomy" id="1429439"/>
    <lineage>
        <taxon>Bacteria</taxon>
        <taxon>Pseudomonadati</taxon>
        <taxon>Nitrospinota/Tectimicrobiota group</taxon>
        <taxon>Candidatus Tectimicrobiota</taxon>
        <taxon>Candidatus Entotheonellia</taxon>
        <taxon>Candidatus Entotheonellales</taxon>
        <taxon>Candidatus Entotheonellaceae</taxon>
        <taxon>Candidatus Entotheonella</taxon>
    </lineage>
</organism>
<dbReference type="InterPro" id="IPR006076">
    <property type="entry name" value="FAD-dep_OxRdtase"/>
</dbReference>
<dbReference type="EMBL" id="AZHX01000674">
    <property type="protein sequence ID" value="ETX06529.1"/>
    <property type="molecule type" value="Genomic_DNA"/>
</dbReference>
<dbReference type="Pfam" id="PF01266">
    <property type="entry name" value="DAO"/>
    <property type="match status" value="1"/>
</dbReference>
<dbReference type="InterPro" id="IPR036188">
    <property type="entry name" value="FAD/NAD-bd_sf"/>
</dbReference>
<accession>W4M832</accession>
<dbReference type="GO" id="GO:0005737">
    <property type="term" value="C:cytoplasm"/>
    <property type="evidence" value="ECO:0007669"/>
    <property type="project" value="TreeGrafter"/>
</dbReference>
<evidence type="ECO:0000313" key="3">
    <source>
        <dbReference type="EMBL" id="ETX06529.1"/>
    </source>
</evidence>
<feature type="domain" description="FAD dependent oxidoreductase" evidence="2">
    <location>
        <begin position="5"/>
        <end position="148"/>
    </location>
</feature>
<dbReference type="AlphaFoldDB" id="W4M832"/>
<dbReference type="SUPFAM" id="SSF51905">
    <property type="entry name" value="FAD/NAD(P)-binding domain"/>
    <property type="match status" value="1"/>
</dbReference>
<keyword evidence="4" id="KW-1185">Reference proteome</keyword>
<evidence type="ECO:0000256" key="1">
    <source>
        <dbReference type="ARBA" id="ARBA00023002"/>
    </source>
</evidence>
<dbReference type="Proteomes" id="UP000019140">
    <property type="component" value="Unassembled WGS sequence"/>
</dbReference>
<comment type="caution">
    <text evidence="3">The sequence shown here is derived from an EMBL/GenBank/DDBJ whole genome shotgun (WGS) entry which is preliminary data.</text>
</comment>
<dbReference type="Gene3D" id="3.30.9.10">
    <property type="entry name" value="D-Amino Acid Oxidase, subunit A, domain 2"/>
    <property type="match status" value="1"/>
</dbReference>
<evidence type="ECO:0000313" key="4">
    <source>
        <dbReference type="Proteomes" id="UP000019140"/>
    </source>
</evidence>
<protein>
    <recommendedName>
        <fullName evidence="2">FAD dependent oxidoreductase domain-containing protein</fullName>
    </recommendedName>
</protein>
<gene>
    <name evidence="3" type="ORF">ETSY2_16575</name>
</gene>
<dbReference type="HOGENOM" id="CLU_1529858_0_0_7"/>
<sequence>MDTADIVIAGGGMAGASMAYFLVQQGAKNIVLLEREATLAHHSSGRSAAINLEWDADPVIRDLQLLSRDFFYDPPGGFTATDAPIFHRTGVLDVAAPDDLHLLASQVASSQAAGIAVECWTPDEVCHRAPLLIEEYMGGGVSFPTAVIVPFTSCSRPISSTPVTAGCRCGPGRRL</sequence>
<dbReference type="PANTHER" id="PTHR13847:SF287">
    <property type="entry name" value="FAD-DEPENDENT OXIDOREDUCTASE DOMAIN-CONTAINING PROTEIN 1"/>
    <property type="match status" value="1"/>
</dbReference>
<dbReference type="Gene3D" id="3.50.50.60">
    <property type="entry name" value="FAD/NAD(P)-binding domain"/>
    <property type="match status" value="1"/>
</dbReference>
<dbReference type="PANTHER" id="PTHR13847">
    <property type="entry name" value="SARCOSINE DEHYDROGENASE-RELATED"/>
    <property type="match status" value="1"/>
</dbReference>
<reference evidence="3 4" key="1">
    <citation type="journal article" date="2014" name="Nature">
        <title>An environmental bacterial taxon with a large and distinct metabolic repertoire.</title>
        <authorList>
            <person name="Wilson M.C."/>
            <person name="Mori T."/>
            <person name="Ruckert C."/>
            <person name="Uria A.R."/>
            <person name="Helf M.J."/>
            <person name="Takada K."/>
            <person name="Gernert C."/>
            <person name="Steffens U.A."/>
            <person name="Heycke N."/>
            <person name="Schmitt S."/>
            <person name="Rinke C."/>
            <person name="Helfrich E.J."/>
            <person name="Brachmann A.O."/>
            <person name="Gurgui C."/>
            <person name="Wakimoto T."/>
            <person name="Kracht M."/>
            <person name="Crusemann M."/>
            <person name="Hentschel U."/>
            <person name="Abe I."/>
            <person name="Matsunaga S."/>
            <person name="Kalinowski J."/>
            <person name="Takeyama H."/>
            <person name="Piel J."/>
        </authorList>
    </citation>
    <scope>NUCLEOTIDE SEQUENCE [LARGE SCALE GENOMIC DNA]</scope>
    <source>
        <strain evidence="4">TSY2</strain>
    </source>
</reference>
<name>W4M832_9BACT</name>
<proteinExistence type="predicted"/>
<dbReference type="GO" id="GO:0016491">
    <property type="term" value="F:oxidoreductase activity"/>
    <property type="evidence" value="ECO:0007669"/>
    <property type="project" value="UniProtKB-KW"/>
</dbReference>
<keyword evidence="1" id="KW-0560">Oxidoreductase</keyword>
<evidence type="ECO:0000259" key="2">
    <source>
        <dbReference type="Pfam" id="PF01266"/>
    </source>
</evidence>